<dbReference type="Pfam" id="PF00067">
    <property type="entry name" value="p450"/>
    <property type="match status" value="1"/>
</dbReference>
<dbReference type="PANTHER" id="PTHR46696">
    <property type="entry name" value="P450, PUTATIVE (EUROFUNG)-RELATED"/>
    <property type="match status" value="1"/>
</dbReference>
<dbReference type="EMBL" id="EF140903">
    <property type="protein sequence ID" value="ABO15884.1"/>
    <property type="molecule type" value="Genomic_DNA"/>
</dbReference>
<evidence type="ECO:0000313" key="7">
    <source>
        <dbReference type="EMBL" id="ABO15884.1"/>
    </source>
</evidence>
<evidence type="ECO:0000256" key="5">
    <source>
        <dbReference type="ARBA" id="ARBA00023004"/>
    </source>
</evidence>
<evidence type="ECO:0000256" key="6">
    <source>
        <dbReference type="ARBA" id="ARBA00023033"/>
    </source>
</evidence>
<proteinExistence type="inferred from homology"/>
<gene>
    <name evidence="7" type="primary">dox20</name>
</gene>
<name>A3R4T9_9ACTN</name>
<protein>
    <submittedName>
        <fullName evidence="7">Cytochrome P450</fullName>
    </submittedName>
</protein>
<evidence type="ECO:0000256" key="4">
    <source>
        <dbReference type="ARBA" id="ARBA00023002"/>
    </source>
</evidence>
<dbReference type="FunFam" id="1.10.630.10:FF:000018">
    <property type="entry name" value="Cytochrome P450 monooxygenase"/>
    <property type="match status" value="1"/>
</dbReference>
<dbReference type="InterPro" id="IPR001128">
    <property type="entry name" value="Cyt_P450"/>
</dbReference>
<keyword evidence="2" id="KW-0349">Heme</keyword>
<evidence type="ECO:0000256" key="1">
    <source>
        <dbReference type="ARBA" id="ARBA00010617"/>
    </source>
</evidence>
<dbReference type="AlphaFoldDB" id="A3R4T9"/>
<dbReference type="GO" id="GO:0016705">
    <property type="term" value="F:oxidoreductase activity, acting on paired donors, with incorporation or reduction of molecular oxygen"/>
    <property type="evidence" value="ECO:0007669"/>
    <property type="project" value="InterPro"/>
</dbReference>
<dbReference type="GO" id="GO:0005506">
    <property type="term" value="F:iron ion binding"/>
    <property type="evidence" value="ECO:0007669"/>
    <property type="project" value="InterPro"/>
</dbReference>
<dbReference type="CDD" id="cd11031">
    <property type="entry name" value="Cyp158A-like"/>
    <property type="match status" value="1"/>
</dbReference>
<keyword evidence="6" id="KW-0503">Monooxygenase</keyword>
<dbReference type="PRINTS" id="PR00359">
    <property type="entry name" value="BP450"/>
</dbReference>
<keyword evidence="4" id="KW-0560">Oxidoreductase</keyword>
<evidence type="ECO:0000256" key="2">
    <source>
        <dbReference type="ARBA" id="ARBA00022617"/>
    </source>
</evidence>
<dbReference type="GO" id="GO:0020037">
    <property type="term" value="F:heme binding"/>
    <property type="evidence" value="ECO:0007669"/>
    <property type="project" value="InterPro"/>
</dbReference>
<dbReference type="GO" id="GO:0004497">
    <property type="term" value="F:monooxygenase activity"/>
    <property type="evidence" value="ECO:0007669"/>
    <property type="project" value="UniProtKB-KW"/>
</dbReference>
<dbReference type="InterPro" id="IPR036396">
    <property type="entry name" value="Cyt_P450_sf"/>
</dbReference>
<reference evidence="7" key="1">
    <citation type="journal article" date="2007" name="Antimicrob. Agents Chemother.">
        <title>Cloning and characterization of the pyrrolomycin biosynthetic gene clusters from Actinosporangium vitaminophilum ATCC 31673 and Streptomyces sp. strain UC 11065.</title>
        <authorList>
            <person name="Zhang X."/>
            <person name="Parry R.J."/>
        </authorList>
    </citation>
    <scope>NUCLEOTIDE SEQUENCE</scope>
    <source>
        <strain evidence="7">UC 11065</strain>
    </source>
</reference>
<dbReference type="PANTHER" id="PTHR46696:SF6">
    <property type="entry name" value="P450, PUTATIVE (EUROFUNG)-RELATED"/>
    <property type="match status" value="1"/>
</dbReference>
<comment type="similarity">
    <text evidence="1">Belongs to the cytochrome P450 family.</text>
</comment>
<sequence length="405" mass="45083">MNEKATPFPFPDSGLLEFPQQWAELRGECPVARVELPHGAHAWLATGYDEVRKVLVDPRFSRARAAEHENRRLTPAVILNSSLIGLDPPDHTRLRSLASHAFTARRVERLRPRVVETITALLDSFERREKPADLMEHVLWPLPATLIGEMMGVHPEDNQRFIAWSSMALAGPERLETATEGYENLKAFFGELIAEKRKSPGDDLLSALIEATDEQGRLTDEELVALSVLLLVAGHESTTTVFGTFIVVLTQQRPEQWQHLLEHPEDITRTVEELLRTTHRTKVGARCPRVTTEDVTLGGVRIAAGEAVIPAPDAANRDPAVFAEDPERIDFARAENPHFALGAGTHFCIGAALARMEIQEGLRLMLNGCPRLRVAVPMEDLRLTPGTPMRVLETLPVTWYVSRAA</sequence>
<accession>A3R4T9</accession>
<evidence type="ECO:0000256" key="3">
    <source>
        <dbReference type="ARBA" id="ARBA00022723"/>
    </source>
</evidence>
<dbReference type="InterPro" id="IPR002397">
    <property type="entry name" value="Cyt_P450_B"/>
</dbReference>
<organism evidence="7">
    <name type="scientific">Streptomyces sp. UC 11065</name>
    <dbReference type="NCBI Taxonomy" id="428401"/>
    <lineage>
        <taxon>Bacteria</taxon>
        <taxon>Bacillati</taxon>
        <taxon>Actinomycetota</taxon>
        <taxon>Actinomycetes</taxon>
        <taxon>Kitasatosporales</taxon>
        <taxon>Streptomycetaceae</taxon>
        <taxon>Streptomyces</taxon>
    </lineage>
</organism>
<keyword evidence="5" id="KW-0408">Iron</keyword>
<keyword evidence="3" id="KW-0479">Metal-binding</keyword>
<dbReference type="Gene3D" id="1.10.630.10">
    <property type="entry name" value="Cytochrome P450"/>
    <property type="match status" value="1"/>
</dbReference>
<dbReference type="SUPFAM" id="SSF48264">
    <property type="entry name" value="Cytochrome P450"/>
    <property type="match status" value="1"/>
</dbReference>